<protein>
    <submittedName>
        <fullName evidence="1">Uncharacterized protein</fullName>
    </submittedName>
</protein>
<proteinExistence type="predicted"/>
<keyword evidence="2" id="KW-1185">Reference proteome</keyword>
<evidence type="ECO:0000313" key="2">
    <source>
        <dbReference type="Proteomes" id="UP000295264"/>
    </source>
</evidence>
<dbReference type="AlphaFoldDB" id="A0A484GFF4"/>
<evidence type="ECO:0000313" key="1">
    <source>
        <dbReference type="EMBL" id="TEA34473.1"/>
    </source>
</evidence>
<organism evidence="1 2">
    <name type="scientific">Sousa chinensis</name>
    <name type="common">Indo-pacific humpbacked dolphin</name>
    <name type="synonym">Steno chinensis</name>
    <dbReference type="NCBI Taxonomy" id="103600"/>
    <lineage>
        <taxon>Eukaryota</taxon>
        <taxon>Metazoa</taxon>
        <taxon>Chordata</taxon>
        <taxon>Craniata</taxon>
        <taxon>Vertebrata</taxon>
        <taxon>Euteleostomi</taxon>
        <taxon>Mammalia</taxon>
        <taxon>Eutheria</taxon>
        <taxon>Laurasiatheria</taxon>
        <taxon>Artiodactyla</taxon>
        <taxon>Whippomorpha</taxon>
        <taxon>Cetacea</taxon>
        <taxon>Odontoceti</taxon>
        <taxon>Delphinidae</taxon>
        <taxon>Sousa</taxon>
    </lineage>
</organism>
<sequence>MLKIHGLLKKRRNLPGGLKQRRGEKPKATWDICDLPEFFKTFEISLESSVA</sequence>
<dbReference type="EMBL" id="QWLN02009361">
    <property type="protein sequence ID" value="TEA34473.1"/>
    <property type="molecule type" value="Genomic_DNA"/>
</dbReference>
<comment type="caution">
    <text evidence="1">The sequence shown here is derived from an EMBL/GenBank/DDBJ whole genome shotgun (WGS) entry which is preliminary data.</text>
</comment>
<gene>
    <name evidence="1" type="ORF">DBR06_SOUSAS48410001</name>
</gene>
<reference evidence="1 2" key="1">
    <citation type="journal article" date="2018" name="Genomics">
        <title>Molecular footprints of inshore aquatic adaptation in Indo-Pacific humpback dolphin (Sousa chinensis).</title>
        <authorList>
            <person name="Ming Y."/>
            <person name="Jian J."/>
            <person name="Yu F."/>
            <person name="Yu X."/>
            <person name="Wang J."/>
            <person name="Liu W."/>
        </authorList>
    </citation>
    <scope>NUCLEOTIDE SEQUENCE [LARGE SCALE GENOMIC DNA]</scope>
    <source>
        <strain evidence="1">MY-2018</strain>
        <tissue evidence="1">Skin</tissue>
    </source>
</reference>
<accession>A0A484GFF4</accession>
<dbReference type="Proteomes" id="UP000295264">
    <property type="component" value="Unassembled WGS sequence"/>
</dbReference>
<name>A0A484GFF4_SOUCH</name>